<organism evidence="1 2">
    <name type="scientific">Stappia indica</name>
    <dbReference type="NCBI Taxonomy" id="538381"/>
    <lineage>
        <taxon>Bacteria</taxon>
        <taxon>Pseudomonadati</taxon>
        <taxon>Pseudomonadota</taxon>
        <taxon>Alphaproteobacteria</taxon>
        <taxon>Hyphomicrobiales</taxon>
        <taxon>Stappiaceae</taxon>
        <taxon>Stappia</taxon>
    </lineage>
</organism>
<proteinExistence type="predicted"/>
<keyword evidence="2" id="KW-1185">Reference proteome</keyword>
<dbReference type="InterPro" id="IPR009842">
    <property type="entry name" value="DUF1402"/>
</dbReference>
<gene>
    <name evidence="1" type="ORF">SAMN05421512_101362</name>
</gene>
<dbReference type="Pfam" id="PF07182">
    <property type="entry name" value="DUF1402"/>
    <property type="match status" value="1"/>
</dbReference>
<evidence type="ECO:0000313" key="2">
    <source>
        <dbReference type="Proteomes" id="UP000219331"/>
    </source>
</evidence>
<dbReference type="STRING" id="538381.GCA_001696535_01489"/>
<protein>
    <recommendedName>
        <fullName evidence="3">DUF1402 family protein</fullName>
    </recommendedName>
</protein>
<dbReference type="AlphaFoldDB" id="A0A285R762"/>
<evidence type="ECO:0008006" key="3">
    <source>
        <dbReference type="Google" id="ProtNLM"/>
    </source>
</evidence>
<reference evidence="1 2" key="1">
    <citation type="submission" date="2017-08" db="EMBL/GenBank/DDBJ databases">
        <authorList>
            <person name="de Groot N.N."/>
        </authorList>
    </citation>
    <scope>NUCLEOTIDE SEQUENCE [LARGE SCALE GENOMIC DNA]</scope>
    <source>
        <strain evidence="1 2">USBA 352</strain>
    </source>
</reference>
<dbReference type="Proteomes" id="UP000219331">
    <property type="component" value="Unassembled WGS sequence"/>
</dbReference>
<accession>A0A285R762</accession>
<name>A0A285R762_9HYPH</name>
<sequence>MISSFPLAGLKPWTRRNTLRNVRLRECRNAQEAFPRIGSPVYGQGIPTPQRRTAVATMIRLLARSRKTAVNAALATLLLAFMPAPDGPDGFPALTSEAQAATTVPPGNRHASQPRIPFASARRTAAGNAGYDAKFERIVGVLRRDSRLIRDIKRVAGLYGIDPVHMLGAIVGEHTYNYDSLDSAQSYYVKALSYAGIRMEFSLGGEHVEEFVKRPQFDRCNAGRKDTNTLWNCYQRVWDSTFRGKRVDGTSYPQKTFNEAFFQPLFAGQSFGLGQLSPLTVLMMSDKVAKTSGLEKLSPGNEQEIYRAAMDPGRSLHYMAAILRDAIDAYRVVANVDISKNPGLTATLYNLGDPWARASEYRRRRAAGTQTWPVENYYGWLVNEKIEVLRGLL</sequence>
<dbReference type="EMBL" id="OBML01000001">
    <property type="protein sequence ID" value="SOB89956.1"/>
    <property type="molecule type" value="Genomic_DNA"/>
</dbReference>
<evidence type="ECO:0000313" key="1">
    <source>
        <dbReference type="EMBL" id="SOB89956.1"/>
    </source>
</evidence>